<dbReference type="PANTHER" id="PTHR40661">
    <property type="match status" value="1"/>
</dbReference>
<name>A0A7Z3BP79_9PSED</name>
<dbReference type="AlphaFoldDB" id="A0A7Z3BP79"/>
<sequence>MFRLLNMELKDRIKGRLRDMKLTQSELATRVGVSKGTVTFWLNGTNMIKGENLMAVARELQCSPEWLLSGKGQPGEPGSHSNVRPARTPYREAKGYPLISWIIAGEWAESCDNFQPGDAEEWFTSEANAGPKGYWLEVEGDSMIAPPGSGYSFTPGTLILVRPEGFDLVSGKLYVAKMLDTDETTFKVYIRDFGASYLKPLNPAFRTLEINDNVQIIGRVVDARPPRSVF</sequence>
<dbReference type="CDD" id="cd06529">
    <property type="entry name" value="S24_LexA-like"/>
    <property type="match status" value="1"/>
</dbReference>
<dbReference type="EMBL" id="CP048833">
    <property type="protein sequence ID" value="QJP10483.1"/>
    <property type="molecule type" value="Genomic_DNA"/>
</dbReference>
<dbReference type="SMART" id="SM00530">
    <property type="entry name" value="HTH_XRE"/>
    <property type="match status" value="1"/>
</dbReference>
<dbReference type="Proteomes" id="UP000502549">
    <property type="component" value="Chromosome"/>
</dbReference>
<dbReference type="GO" id="GO:0003677">
    <property type="term" value="F:DNA binding"/>
    <property type="evidence" value="ECO:0007669"/>
    <property type="project" value="UniProtKB-KW"/>
</dbReference>
<protein>
    <submittedName>
        <fullName evidence="5">Helix-turn-helix domain-containing protein</fullName>
    </submittedName>
</protein>
<dbReference type="Pfam" id="PF01381">
    <property type="entry name" value="HTH_3"/>
    <property type="match status" value="1"/>
</dbReference>
<keyword evidence="1" id="KW-0805">Transcription regulation</keyword>
<gene>
    <name evidence="5" type="ORF">G4G71_22295</name>
</gene>
<evidence type="ECO:0000256" key="3">
    <source>
        <dbReference type="ARBA" id="ARBA00023163"/>
    </source>
</evidence>
<dbReference type="PROSITE" id="PS50943">
    <property type="entry name" value="HTH_CROC1"/>
    <property type="match status" value="1"/>
</dbReference>
<dbReference type="InterPro" id="IPR001387">
    <property type="entry name" value="Cro/C1-type_HTH"/>
</dbReference>
<evidence type="ECO:0000259" key="4">
    <source>
        <dbReference type="PROSITE" id="PS50943"/>
    </source>
</evidence>
<organism evidence="5 6">
    <name type="scientific">Pseudomonas multiresinivorans</name>
    <dbReference type="NCBI Taxonomy" id="95301"/>
    <lineage>
        <taxon>Bacteria</taxon>
        <taxon>Pseudomonadati</taxon>
        <taxon>Pseudomonadota</taxon>
        <taxon>Gammaproteobacteria</taxon>
        <taxon>Pseudomonadales</taxon>
        <taxon>Pseudomonadaceae</taxon>
        <taxon>Pseudomonas</taxon>
    </lineage>
</organism>
<dbReference type="SUPFAM" id="SSF47413">
    <property type="entry name" value="lambda repressor-like DNA-binding domains"/>
    <property type="match status" value="1"/>
</dbReference>
<dbReference type="KEGG" id="pmui:G4G71_22295"/>
<accession>A0A7Z3BP79</accession>
<dbReference type="InterPro" id="IPR036286">
    <property type="entry name" value="LexA/Signal_pep-like_sf"/>
</dbReference>
<dbReference type="InterPro" id="IPR039418">
    <property type="entry name" value="LexA-like"/>
</dbReference>
<dbReference type="InterPro" id="IPR010982">
    <property type="entry name" value="Lambda_DNA-bd_dom_sf"/>
</dbReference>
<evidence type="ECO:0000256" key="2">
    <source>
        <dbReference type="ARBA" id="ARBA00023125"/>
    </source>
</evidence>
<dbReference type="PANTHER" id="PTHR40661:SF3">
    <property type="entry name" value="FELS-1 PROPHAGE TRANSCRIPTIONAL REGULATOR"/>
    <property type="match status" value="1"/>
</dbReference>
<evidence type="ECO:0000256" key="1">
    <source>
        <dbReference type="ARBA" id="ARBA00023015"/>
    </source>
</evidence>
<dbReference type="InterPro" id="IPR015927">
    <property type="entry name" value="Peptidase_S24_S26A/B/C"/>
</dbReference>
<keyword evidence="6" id="KW-1185">Reference proteome</keyword>
<evidence type="ECO:0000313" key="5">
    <source>
        <dbReference type="EMBL" id="QJP10483.1"/>
    </source>
</evidence>
<feature type="domain" description="HTH cro/C1-type" evidence="4">
    <location>
        <begin position="13"/>
        <end position="67"/>
    </location>
</feature>
<proteinExistence type="predicted"/>
<dbReference type="Gene3D" id="1.10.260.40">
    <property type="entry name" value="lambda repressor-like DNA-binding domains"/>
    <property type="match status" value="1"/>
</dbReference>
<reference evidence="5 6" key="1">
    <citation type="submission" date="2020-02" db="EMBL/GenBank/DDBJ databases">
        <title>Complete genome sequence of Pseudomonas multiresinivorans ORNL1.</title>
        <authorList>
            <person name="Podar M."/>
        </authorList>
    </citation>
    <scope>NUCLEOTIDE SEQUENCE [LARGE SCALE GENOMIC DNA]</scope>
    <source>
        <strain evidence="6">populi</strain>
    </source>
</reference>
<dbReference type="CDD" id="cd00093">
    <property type="entry name" value="HTH_XRE"/>
    <property type="match status" value="1"/>
</dbReference>
<keyword evidence="3" id="KW-0804">Transcription</keyword>
<dbReference type="SUPFAM" id="SSF51306">
    <property type="entry name" value="LexA/Signal peptidase"/>
    <property type="match status" value="1"/>
</dbReference>
<keyword evidence="2" id="KW-0238">DNA-binding</keyword>
<dbReference type="Pfam" id="PF00717">
    <property type="entry name" value="Peptidase_S24"/>
    <property type="match status" value="1"/>
</dbReference>
<evidence type="ECO:0000313" key="6">
    <source>
        <dbReference type="Proteomes" id="UP000502549"/>
    </source>
</evidence>
<dbReference type="Gene3D" id="2.10.109.10">
    <property type="entry name" value="Umud Fragment, subunit A"/>
    <property type="match status" value="1"/>
</dbReference>